<dbReference type="SUPFAM" id="SSF53300">
    <property type="entry name" value="vWA-like"/>
    <property type="match status" value="1"/>
</dbReference>
<dbReference type="InterPro" id="IPR029062">
    <property type="entry name" value="Class_I_gatase-like"/>
</dbReference>
<feature type="transmembrane region" description="Helical" evidence="1">
    <location>
        <begin position="42"/>
        <end position="59"/>
    </location>
</feature>
<feature type="transmembrane region" description="Helical" evidence="1">
    <location>
        <begin position="12"/>
        <end position="30"/>
    </location>
</feature>
<sequence>MTQFGFEPIYGSIVLAIVCAVAVVAVIALVTPPTKTSSQRYWLIALRSCAALTLLLAVLRPSLIRTDNLPAEAVLIVAADTSQSMTLPDRDGRDRWTTQQQVWKQLSQGLSGGDTSLEIKLLTYDRDVRQLTANASDALEQLSPSGDLTDLNLAASKAIQSAAGKPIAGIVLIGDGAQTAPLASNGSDETQTTGRIGVERSIETLNSLGAPFWPIPIGPSGGGDAGRDADVSALNESYQLFADNGFDVSFQVQARGLSGIEIPIELAWIDASGKSTEAAQRAVVPERSSEVFSLKVPLTAPSPGQYRLVVSVPTQAGELVENNNRQIAFVDVREGGGRILYLEGTAREEQRFLRRSLRRSPDLFLTYDLLRTDRSWPVDLGTVFKPGKFDVYIIGDLDSAALGNQQLEQLTEVVGQGAGLVMLGGFNTYGPGGYADTPLAAAIPIQMDGSTRNDARRQGVNLNLDLLPGQLTGPVQAILARNHPITQLGGQDPAKTWSELPPMKGVNRFGKTKSTPGVQVLLQSDKDQPLLVTGEYGSGRVAALAFDSTYQWWRAGKSELHRRFWRQLVLWLLAREESGGDEIVIKMDARRFSIDKPPEFSGRVESIGSDTSELDLITEIIDSAGQVTSVSGVTKSSADGNISVAGRLPKLPAGFFHLQVRPSDDRSNLQPKQLAFQVIDESREMARVMADPVYLKQLADLTSDHGGRAFSSDEIGELISTIKQRRRKAETPVVEKHRLGDGPLSGWIVFLLFAGCLSSEWFLRRKWGMA</sequence>
<dbReference type="Gene3D" id="3.40.50.410">
    <property type="entry name" value="von Willebrand factor, type A domain"/>
    <property type="match status" value="1"/>
</dbReference>
<dbReference type="PANTHER" id="PTHR37947">
    <property type="entry name" value="BLL2462 PROTEIN"/>
    <property type="match status" value="1"/>
</dbReference>
<dbReference type="InterPro" id="IPR010768">
    <property type="entry name" value="GATase1-like"/>
</dbReference>
<dbReference type="OrthoDB" id="9781333at2"/>
<name>A0A517NPL1_9BACT</name>
<gene>
    <name evidence="3" type="ORF">K239x_10040</name>
</gene>
<dbReference type="PANTHER" id="PTHR37947:SF1">
    <property type="entry name" value="BLL2462 PROTEIN"/>
    <property type="match status" value="1"/>
</dbReference>
<evidence type="ECO:0000313" key="3">
    <source>
        <dbReference type="EMBL" id="QDT09061.1"/>
    </source>
</evidence>
<dbReference type="Gene3D" id="3.40.50.880">
    <property type="match status" value="1"/>
</dbReference>
<accession>A0A517NPL1</accession>
<evidence type="ECO:0000256" key="1">
    <source>
        <dbReference type="SAM" id="Phobius"/>
    </source>
</evidence>
<feature type="domain" description="Putative glutamine amidotransferase" evidence="2">
    <location>
        <begin position="405"/>
        <end position="572"/>
    </location>
</feature>
<feature type="transmembrane region" description="Helical" evidence="1">
    <location>
        <begin position="744"/>
        <end position="763"/>
    </location>
</feature>
<evidence type="ECO:0000259" key="2">
    <source>
        <dbReference type="Pfam" id="PF07090"/>
    </source>
</evidence>
<keyword evidence="4" id="KW-1185">Reference proteome</keyword>
<dbReference type="Proteomes" id="UP000319817">
    <property type="component" value="Chromosome"/>
</dbReference>
<reference evidence="3 4" key="1">
    <citation type="submission" date="2019-02" db="EMBL/GenBank/DDBJ databases">
        <title>Deep-cultivation of Planctomycetes and their phenomic and genomic characterization uncovers novel biology.</title>
        <authorList>
            <person name="Wiegand S."/>
            <person name="Jogler M."/>
            <person name="Boedeker C."/>
            <person name="Pinto D."/>
            <person name="Vollmers J."/>
            <person name="Rivas-Marin E."/>
            <person name="Kohn T."/>
            <person name="Peeters S.H."/>
            <person name="Heuer A."/>
            <person name="Rast P."/>
            <person name="Oberbeckmann S."/>
            <person name="Bunk B."/>
            <person name="Jeske O."/>
            <person name="Meyerdierks A."/>
            <person name="Storesund J.E."/>
            <person name="Kallscheuer N."/>
            <person name="Luecker S."/>
            <person name="Lage O.M."/>
            <person name="Pohl T."/>
            <person name="Merkel B.J."/>
            <person name="Hornburger P."/>
            <person name="Mueller R.-W."/>
            <person name="Bruemmer F."/>
            <person name="Labrenz M."/>
            <person name="Spormann A.M."/>
            <person name="Op den Camp H."/>
            <person name="Overmann J."/>
            <person name="Amann R."/>
            <person name="Jetten M.S.M."/>
            <person name="Mascher T."/>
            <person name="Medema M.H."/>
            <person name="Devos D.P."/>
            <person name="Kaster A.-K."/>
            <person name="Ovreas L."/>
            <person name="Rohde M."/>
            <person name="Galperin M.Y."/>
            <person name="Jogler C."/>
        </authorList>
    </citation>
    <scope>NUCLEOTIDE SEQUENCE [LARGE SCALE GENOMIC DNA]</scope>
    <source>
        <strain evidence="3 4">K23_9</strain>
    </source>
</reference>
<dbReference type="Pfam" id="PF07090">
    <property type="entry name" value="GATase1_like"/>
    <property type="match status" value="1"/>
</dbReference>
<protein>
    <recommendedName>
        <fullName evidence="2">Putative glutamine amidotransferase domain-containing protein</fullName>
    </recommendedName>
</protein>
<evidence type="ECO:0000313" key="4">
    <source>
        <dbReference type="Proteomes" id="UP000319817"/>
    </source>
</evidence>
<dbReference type="InterPro" id="IPR036465">
    <property type="entry name" value="vWFA_dom_sf"/>
</dbReference>
<dbReference type="EMBL" id="CP036526">
    <property type="protein sequence ID" value="QDT09061.1"/>
    <property type="molecule type" value="Genomic_DNA"/>
</dbReference>
<keyword evidence="1" id="KW-0472">Membrane</keyword>
<dbReference type="RefSeq" id="WP_145416510.1">
    <property type="nucleotide sequence ID" value="NZ_CP036526.1"/>
</dbReference>
<proteinExistence type="predicted"/>
<dbReference type="SUPFAM" id="SSF52317">
    <property type="entry name" value="Class I glutamine amidotransferase-like"/>
    <property type="match status" value="1"/>
</dbReference>
<keyword evidence="1" id="KW-1133">Transmembrane helix</keyword>
<keyword evidence="1" id="KW-0812">Transmembrane</keyword>
<organism evidence="3 4">
    <name type="scientific">Stieleria marina</name>
    <dbReference type="NCBI Taxonomy" id="1930275"/>
    <lineage>
        <taxon>Bacteria</taxon>
        <taxon>Pseudomonadati</taxon>
        <taxon>Planctomycetota</taxon>
        <taxon>Planctomycetia</taxon>
        <taxon>Pirellulales</taxon>
        <taxon>Pirellulaceae</taxon>
        <taxon>Stieleria</taxon>
    </lineage>
</organism>
<dbReference type="AlphaFoldDB" id="A0A517NPL1"/>